<dbReference type="InterPro" id="IPR006674">
    <property type="entry name" value="HD_domain"/>
</dbReference>
<dbReference type="SMART" id="SM00471">
    <property type="entry name" value="HDc"/>
    <property type="match status" value="1"/>
</dbReference>
<gene>
    <name evidence="4" type="ORF">OD816_000175</name>
</gene>
<evidence type="ECO:0000259" key="1">
    <source>
        <dbReference type="PROSITE" id="PS50887"/>
    </source>
</evidence>
<evidence type="ECO:0000313" key="4">
    <source>
        <dbReference type="EMBL" id="MDF2952930.1"/>
    </source>
</evidence>
<comment type="caution">
    <text evidence="4">The sequence shown here is derived from an EMBL/GenBank/DDBJ whole genome shotgun (WGS) entry which is preliminary data.</text>
</comment>
<dbReference type="PROSITE" id="PS51832">
    <property type="entry name" value="HD_GYP"/>
    <property type="match status" value="1"/>
</dbReference>
<dbReference type="NCBIfam" id="TIGR00277">
    <property type="entry name" value="HDIG"/>
    <property type="match status" value="1"/>
</dbReference>
<dbReference type="AlphaFoldDB" id="A0AAE3P2Z2"/>
<protein>
    <submittedName>
        <fullName evidence="4">GGDEF domain</fullName>
    </submittedName>
</protein>
<dbReference type="Proteomes" id="UP001144110">
    <property type="component" value="Unassembled WGS sequence"/>
</dbReference>
<dbReference type="Pfam" id="PF13487">
    <property type="entry name" value="HD_5"/>
    <property type="match status" value="1"/>
</dbReference>
<dbReference type="InterPro" id="IPR000160">
    <property type="entry name" value="GGDEF_dom"/>
</dbReference>
<dbReference type="CDD" id="cd00077">
    <property type="entry name" value="HDc"/>
    <property type="match status" value="1"/>
</dbReference>
<sequence length="657" mass="77249">MQITNFSSIDTELHSFLIDFVFSVQMLTQADTCRLHITDGILNIVYTYGNSPKITPQLTISTKQNPHINCLLSLFNPRKTDIYLQFHLRTELEILRQLIEAKLQLFFRERWQEKTFFFEYKIKEKKSLREIYKFLRNYINQFIGIDLIGISYIYAGKEEHYAAEKKYEDAVHYFAQTAFLTLKVQKKGWLRKKYYDYYLFARKVPQQFLCFLFKGEPHPVYVTAISFMLNELLMLFSSLKWMEAETKKKVFNDLIKAFISSLEAKDVYTRGHSEAVAFYSLEIGKTLKLSSTELQKLHMAALLHDIGKVGIPDYILLKPGKLSPMEFNILKLHTIIGAEIISKIPDLKELAPIIRYHHERWDGTGYPDGLKGDKIPFLSRIITIADAYDAMLSKRVYKKAKTKEEALLELERCAGTQFDPEIVKICLPSLRDCPIYQPTTPSFIPQTIEKARKRYYYQDFLTGAKNIKALIYELKKAKGIYQFIFVNIKNFKSLDIKDFKKKEKTLNLLFKLLCESFPPSSIYKIGEDEFIIVLKKSLPEEKIIYILKKVETKLKLSLNFDIRFSDVEKNHIEEIIKDLKLCKYYYSILNNYFELLQNFYDQVCVFDTDLKPIKVKGLAKEKIKELALKKEQLKPLRYKEEIIGYAYIRDQKEIKNL</sequence>
<dbReference type="PROSITE" id="PS51831">
    <property type="entry name" value="HD"/>
    <property type="match status" value="1"/>
</dbReference>
<reference evidence="4" key="1">
    <citation type="submission" date="2022-11" db="EMBL/GenBank/DDBJ databases">
        <title>Candidatus Alkanophaga archaea from heated hydrothermal vent sediment oxidize petroleum alkanes.</title>
        <authorList>
            <person name="Zehnle H."/>
            <person name="Laso-Perez R."/>
            <person name="Lipp J."/>
            <person name="Teske A."/>
            <person name="Wegener G."/>
        </authorList>
    </citation>
    <scope>NUCLEOTIDE SEQUENCE</scope>
    <source>
        <strain evidence="4">MCA70</strain>
    </source>
</reference>
<dbReference type="InterPro" id="IPR003607">
    <property type="entry name" value="HD/PDEase_dom"/>
</dbReference>
<evidence type="ECO:0000259" key="2">
    <source>
        <dbReference type="PROSITE" id="PS51831"/>
    </source>
</evidence>
<dbReference type="PROSITE" id="PS50887">
    <property type="entry name" value="GGDEF"/>
    <property type="match status" value="1"/>
</dbReference>
<dbReference type="Gene3D" id="1.10.3210.10">
    <property type="entry name" value="Hypothetical protein af1432"/>
    <property type="match status" value="1"/>
</dbReference>
<feature type="domain" description="GGDEF" evidence="1">
    <location>
        <begin position="479"/>
        <end position="598"/>
    </location>
</feature>
<dbReference type="EMBL" id="JAPHEG010000001">
    <property type="protein sequence ID" value="MDF2952930.1"/>
    <property type="molecule type" value="Genomic_DNA"/>
</dbReference>
<dbReference type="SUPFAM" id="SSF109604">
    <property type="entry name" value="HD-domain/PDEase-like"/>
    <property type="match status" value="1"/>
</dbReference>
<name>A0AAE3P2Z2_9BACT</name>
<dbReference type="InterPro" id="IPR006675">
    <property type="entry name" value="HDIG_dom"/>
</dbReference>
<feature type="domain" description="HD" evidence="2">
    <location>
        <begin position="269"/>
        <end position="391"/>
    </location>
</feature>
<dbReference type="PANTHER" id="PTHR43155">
    <property type="entry name" value="CYCLIC DI-GMP PHOSPHODIESTERASE PA4108-RELATED"/>
    <property type="match status" value="1"/>
</dbReference>
<dbReference type="PANTHER" id="PTHR43155:SF2">
    <property type="entry name" value="CYCLIC DI-GMP PHOSPHODIESTERASE PA4108"/>
    <property type="match status" value="1"/>
</dbReference>
<proteinExistence type="predicted"/>
<dbReference type="InterPro" id="IPR037522">
    <property type="entry name" value="HD_GYP_dom"/>
</dbReference>
<evidence type="ECO:0000259" key="3">
    <source>
        <dbReference type="PROSITE" id="PS51832"/>
    </source>
</evidence>
<feature type="domain" description="HD-GYP" evidence="3">
    <location>
        <begin position="247"/>
        <end position="442"/>
    </location>
</feature>
<evidence type="ECO:0000313" key="5">
    <source>
        <dbReference type="Proteomes" id="UP001144110"/>
    </source>
</evidence>
<accession>A0AAE3P2Z2</accession>
<organism evidence="4 5">
    <name type="scientific">Candidatus Thermodesulfobacterium syntrophicum</name>
    <dbReference type="NCBI Taxonomy" id="3060442"/>
    <lineage>
        <taxon>Bacteria</taxon>
        <taxon>Pseudomonadati</taxon>
        <taxon>Thermodesulfobacteriota</taxon>
        <taxon>Thermodesulfobacteria</taxon>
        <taxon>Thermodesulfobacteriales</taxon>
        <taxon>Thermodesulfobacteriaceae</taxon>
        <taxon>Thermodesulfobacterium</taxon>
    </lineage>
</organism>